<feature type="compositionally biased region" description="Low complexity" evidence="1">
    <location>
        <begin position="359"/>
        <end position="371"/>
    </location>
</feature>
<dbReference type="AlphaFoldDB" id="A0A8J3U550"/>
<dbReference type="EMBL" id="BOOO01000037">
    <property type="protein sequence ID" value="GII32895.1"/>
    <property type="molecule type" value="Genomic_DNA"/>
</dbReference>
<keyword evidence="3" id="KW-1185">Reference proteome</keyword>
<sequence length="416" mass="45673">MQPDLGQESRQPLHIRAVDFVVEREQVLLGPGVLRQAGAEPGVEGLFGGVIGGQAPGVLPPRLQVASEDLIGGDGPERVKGLTEIRHRLTTMVADLQDTLPASRKADDSTEAAVSAKQAVILGELRHALLKPEYEHPDRTVQDKVLAALQLQVKQRGLDSVDQQDARAKWGISDADWCGEFAYTKARSIGLDPTTASGAVSFHQHVDQLERVFTYQGEPTWVWNSASSTWQTLKDFHTGRGAPRKYWVLPAPEGSGGLVKPLAEDRTYKGWFTQFHLEDYYDAHGRFTPRPGDIVLKDNHGNVRPDHITTAISYDDAESHCARSAETRAATRAVSNSPRATTTWTRTLRPPWGRRRSASTRSAAGRSWTSRPTFTPTATSRAGRRGREGDSRARPRQLLGVHAELAAQAGGRRPAR</sequence>
<proteinExistence type="predicted"/>
<dbReference type="Proteomes" id="UP000650628">
    <property type="component" value="Unassembled WGS sequence"/>
</dbReference>
<organism evidence="2 3">
    <name type="scientific">Planotetraspora mira</name>
    <dbReference type="NCBI Taxonomy" id="58121"/>
    <lineage>
        <taxon>Bacteria</taxon>
        <taxon>Bacillati</taxon>
        <taxon>Actinomycetota</taxon>
        <taxon>Actinomycetes</taxon>
        <taxon>Streptosporangiales</taxon>
        <taxon>Streptosporangiaceae</taxon>
        <taxon>Planotetraspora</taxon>
    </lineage>
</organism>
<comment type="caution">
    <text evidence="2">The sequence shown here is derived from an EMBL/GenBank/DDBJ whole genome shotgun (WGS) entry which is preliminary data.</text>
</comment>
<evidence type="ECO:0000256" key="1">
    <source>
        <dbReference type="SAM" id="MobiDB-lite"/>
    </source>
</evidence>
<gene>
    <name evidence="2" type="ORF">Pmi06nite_63370</name>
</gene>
<name>A0A8J3U550_9ACTN</name>
<feature type="compositionally biased region" description="Low complexity" evidence="1">
    <location>
        <begin position="327"/>
        <end position="351"/>
    </location>
</feature>
<evidence type="ECO:0000313" key="2">
    <source>
        <dbReference type="EMBL" id="GII32895.1"/>
    </source>
</evidence>
<evidence type="ECO:0000313" key="3">
    <source>
        <dbReference type="Proteomes" id="UP000650628"/>
    </source>
</evidence>
<feature type="region of interest" description="Disordered" evidence="1">
    <location>
        <begin position="326"/>
        <end position="416"/>
    </location>
</feature>
<protein>
    <submittedName>
        <fullName evidence="2">Uncharacterized protein</fullName>
    </submittedName>
</protein>
<accession>A0A8J3U550</accession>
<reference evidence="2 3" key="1">
    <citation type="submission" date="2021-01" db="EMBL/GenBank/DDBJ databases">
        <title>Whole genome shotgun sequence of Planotetraspora mira NBRC 15435.</title>
        <authorList>
            <person name="Komaki H."/>
            <person name="Tamura T."/>
        </authorList>
    </citation>
    <scope>NUCLEOTIDE SEQUENCE [LARGE SCALE GENOMIC DNA]</scope>
    <source>
        <strain evidence="2 3">NBRC 15435</strain>
    </source>
</reference>